<reference evidence="2 3" key="1">
    <citation type="journal article" date="2015" name="Genome Announc.">
        <title>Expanding the biotechnology potential of lactobacilli through comparative genomics of 213 strains and associated genera.</title>
        <authorList>
            <person name="Sun Z."/>
            <person name="Harris H.M."/>
            <person name="McCann A."/>
            <person name="Guo C."/>
            <person name="Argimon S."/>
            <person name="Zhang W."/>
            <person name="Yang X."/>
            <person name="Jeffery I.B."/>
            <person name="Cooney J.C."/>
            <person name="Kagawa T.F."/>
            <person name="Liu W."/>
            <person name="Song Y."/>
            <person name="Salvetti E."/>
            <person name="Wrobel A."/>
            <person name="Rasinkangas P."/>
            <person name="Parkhill J."/>
            <person name="Rea M.C."/>
            <person name="O'Sullivan O."/>
            <person name="Ritari J."/>
            <person name="Douillard F.P."/>
            <person name="Paul Ross R."/>
            <person name="Yang R."/>
            <person name="Briner A.E."/>
            <person name="Felis G.E."/>
            <person name="de Vos W.M."/>
            <person name="Barrangou R."/>
            <person name="Klaenhammer T.R."/>
            <person name="Caufield P.W."/>
            <person name="Cui Y."/>
            <person name="Zhang H."/>
            <person name="O'Toole P.W."/>
        </authorList>
    </citation>
    <scope>NUCLEOTIDE SEQUENCE [LARGE SCALE GENOMIC DNA]</scope>
    <source>
        <strain evidence="2 3">DSM 20534</strain>
    </source>
</reference>
<dbReference type="SUPFAM" id="SSF52540">
    <property type="entry name" value="P-loop containing nucleoside triphosphate hydrolases"/>
    <property type="match status" value="1"/>
</dbReference>
<dbReference type="PATRIC" id="fig|1423722.3.peg.1406"/>
<dbReference type="InterPro" id="IPR052807">
    <property type="entry name" value="Mito_transl_resp_regulator"/>
</dbReference>
<evidence type="ECO:0000313" key="3">
    <source>
        <dbReference type="Proteomes" id="UP000050909"/>
    </source>
</evidence>
<organism evidence="2 3">
    <name type="scientific">Amylolactobacillus amylotrophicus DSM 20534</name>
    <dbReference type="NCBI Taxonomy" id="1423722"/>
    <lineage>
        <taxon>Bacteria</taxon>
        <taxon>Bacillati</taxon>
        <taxon>Bacillota</taxon>
        <taxon>Bacilli</taxon>
        <taxon>Lactobacillales</taxon>
        <taxon>Lactobacillaceae</taxon>
        <taxon>Amylolactobacillus</taxon>
    </lineage>
</organism>
<keyword evidence="3" id="KW-1185">Reference proteome</keyword>
<dbReference type="InterPro" id="IPR030378">
    <property type="entry name" value="G_CP_dom"/>
</dbReference>
<dbReference type="PANTHER" id="PTHR46406:SF1">
    <property type="entry name" value="NITRIC OXIDE-ASSOCIATED PROTEIN 1"/>
    <property type="match status" value="1"/>
</dbReference>
<dbReference type="AlphaFoldDB" id="A0A0R1H0T4"/>
<dbReference type="EMBL" id="AZCV01000006">
    <property type="protein sequence ID" value="KRK37265.1"/>
    <property type="molecule type" value="Genomic_DNA"/>
</dbReference>
<gene>
    <name evidence="2" type="ORF">FC62_GL001380</name>
</gene>
<dbReference type="NCBIfam" id="TIGR03597">
    <property type="entry name" value="GTPase_YqeH"/>
    <property type="match status" value="1"/>
</dbReference>
<evidence type="ECO:0000313" key="2">
    <source>
        <dbReference type="EMBL" id="KRK37265.1"/>
    </source>
</evidence>
<sequence length="383" mass="42298">MSLEQNNSTSKTEEIRCIGCGAVLQSTDEHEPGYLPASALQKILSGETENIYCQRCFRLRHYNEIMPVQTDNDDFLKLLSTIGNTNHALVVNVVDLFDFDGSVIPSLPRFIGDNKFILVGNKIDLFPKNTNQRKVKDWLRQQANKVGLFPEDIFLVSAKRRTNITEFLSFLAQRAGKKNDVYFVGTTNVGKSTLVNAIIAAMGDIKDLITTSRFPGTTLDRIEIPLAEGNMLIDTPGIISPNQLAHFLAPDQLDLISPQKRLKPVTFQLTPGQTVFLAGIGRVDFISGPASSFVVYADQKLYLHRTKTVNADAFYEKHVGELLVPPSTDQLAEIPSLVGKIFKPQDKSDLIFGGVGFITVPGGITVKTYTPNQIGLGMRRAII</sequence>
<dbReference type="Pfam" id="PF01926">
    <property type="entry name" value="MMR_HSR1"/>
    <property type="match status" value="1"/>
</dbReference>
<dbReference type="PROSITE" id="PS51721">
    <property type="entry name" value="G_CP"/>
    <property type="match status" value="1"/>
</dbReference>
<dbReference type="InterPro" id="IPR027417">
    <property type="entry name" value="P-loop_NTPase"/>
</dbReference>
<dbReference type="InterPro" id="IPR048422">
    <property type="entry name" value="NOA1/YqeH-like_C"/>
</dbReference>
<feature type="domain" description="CP-type G" evidence="1">
    <location>
        <begin position="76"/>
        <end position="241"/>
    </location>
</feature>
<dbReference type="Gene3D" id="3.40.50.300">
    <property type="entry name" value="P-loop containing nucleotide triphosphate hydrolases"/>
    <property type="match status" value="1"/>
</dbReference>
<accession>A0A0R1H0T4</accession>
<comment type="caution">
    <text evidence="2">The sequence shown here is derived from an EMBL/GenBank/DDBJ whole genome shotgun (WGS) entry which is preliminary data.</text>
</comment>
<dbReference type="Pfam" id="PF21516">
    <property type="entry name" value="YqeH-like_C"/>
    <property type="match status" value="1"/>
</dbReference>
<evidence type="ECO:0000259" key="1">
    <source>
        <dbReference type="PROSITE" id="PS51721"/>
    </source>
</evidence>
<proteinExistence type="predicted"/>
<dbReference type="GO" id="GO:0005525">
    <property type="term" value="F:GTP binding"/>
    <property type="evidence" value="ECO:0007669"/>
    <property type="project" value="InterPro"/>
</dbReference>
<name>A0A0R1H0T4_9LACO</name>
<dbReference type="RefSeq" id="WP_056946983.1">
    <property type="nucleotide sequence ID" value="NZ_AZCV01000006.1"/>
</dbReference>
<dbReference type="Proteomes" id="UP000050909">
    <property type="component" value="Unassembled WGS sequence"/>
</dbReference>
<protein>
    <submittedName>
        <fullName evidence="2">Ribosome biogenesis GTPase YqeH</fullName>
    </submittedName>
</protein>
<dbReference type="InterPro" id="IPR019988">
    <property type="entry name" value="GTP-bd_ribosome_bgen_YqeH"/>
</dbReference>
<dbReference type="CDD" id="cd01855">
    <property type="entry name" value="YqeH"/>
    <property type="match status" value="1"/>
</dbReference>
<dbReference type="PANTHER" id="PTHR46406">
    <property type="entry name" value="NITRIC OXIDE-ASSOCIATED PROTEIN 1"/>
    <property type="match status" value="1"/>
</dbReference>
<dbReference type="InterPro" id="IPR006073">
    <property type="entry name" value="GTP-bd"/>
</dbReference>